<organism evidence="3 4">
    <name type="scientific">Candidatus Viridilinea halotolerans</name>
    <dbReference type="NCBI Taxonomy" id="2491704"/>
    <lineage>
        <taxon>Bacteria</taxon>
        <taxon>Bacillati</taxon>
        <taxon>Chloroflexota</taxon>
        <taxon>Chloroflexia</taxon>
        <taxon>Chloroflexales</taxon>
        <taxon>Chloroflexineae</taxon>
        <taxon>Oscillochloridaceae</taxon>
        <taxon>Candidatus Viridilinea</taxon>
    </lineage>
</organism>
<dbReference type="SMART" id="SM00226">
    <property type="entry name" value="LMWPc"/>
    <property type="match status" value="1"/>
</dbReference>
<protein>
    <submittedName>
        <fullName evidence="3">ArsR family transcriptional regulator</fullName>
    </submittedName>
</protein>
<gene>
    <name evidence="3" type="ORF">EI684_17235</name>
</gene>
<dbReference type="Pfam" id="PF01022">
    <property type="entry name" value="HTH_5"/>
    <property type="match status" value="1"/>
</dbReference>
<dbReference type="GO" id="GO:0046685">
    <property type="term" value="P:response to arsenic-containing substance"/>
    <property type="evidence" value="ECO:0007669"/>
    <property type="project" value="UniProtKB-KW"/>
</dbReference>
<dbReference type="InterPro" id="IPR036388">
    <property type="entry name" value="WH-like_DNA-bd_sf"/>
</dbReference>
<dbReference type="PANTHER" id="PTHR43428:SF1">
    <property type="entry name" value="ARSENATE REDUCTASE"/>
    <property type="match status" value="1"/>
</dbReference>
<dbReference type="Proteomes" id="UP000280307">
    <property type="component" value="Unassembled WGS sequence"/>
</dbReference>
<dbReference type="InterPro" id="IPR023485">
    <property type="entry name" value="Ptyr_pPase"/>
</dbReference>
<dbReference type="PANTHER" id="PTHR43428">
    <property type="entry name" value="ARSENATE REDUCTASE"/>
    <property type="match status" value="1"/>
</dbReference>
<accession>A0A426TUA5</accession>
<dbReference type="PRINTS" id="PR00778">
    <property type="entry name" value="HTHARSR"/>
</dbReference>
<dbReference type="NCBIfam" id="NF033788">
    <property type="entry name" value="HTH_metalloreg"/>
    <property type="match status" value="1"/>
</dbReference>
<dbReference type="InterPro" id="IPR036390">
    <property type="entry name" value="WH_DNA-bd_sf"/>
</dbReference>
<dbReference type="GO" id="GO:0003700">
    <property type="term" value="F:DNA-binding transcription factor activity"/>
    <property type="evidence" value="ECO:0007669"/>
    <property type="project" value="InterPro"/>
</dbReference>
<dbReference type="InterPro" id="IPR036196">
    <property type="entry name" value="Ptyr_pPase_sf"/>
</dbReference>
<dbReference type="CDD" id="cd16345">
    <property type="entry name" value="LMWP_ArsC"/>
    <property type="match status" value="1"/>
</dbReference>
<evidence type="ECO:0000313" key="4">
    <source>
        <dbReference type="Proteomes" id="UP000280307"/>
    </source>
</evidence>
<dbReference type="AlphaFoldDB" id="A0A426TUA5"/>
<dbReference type="PROSITE" id="PS50987">
    <property type="entry name" value="HTH_ARSR_2"/>
    <property type="match status" value="1"/>
</dbReference>
<dbReference type="Gene3D" id="3.40.50.2300">
    <property type="match status" value="1"/>
</dbReference>
<proteinExistence type="predicted"/>
<evidence type="ECO:0000259" key="2">
    <source>
        <dbReference type="PROSITE" id="PS50987"/>
    </source>
</evidence>
<comment type="caution">
    <text evidence="3">The sequence shown here is derived from an EMBL/GenBank/DDBJ whole genome shotgun (WGS) entry which is preliminary data.</text>
</comment>
<sequence>MTSAKPSPSHADTLPEGLKLLADETRWRLVCALRRGDYQVGELTIQLGLPQNLVSYHLGTLRQGGLVQVHRSDADGRVLYYSLDLALLKAIYHELGSLLQVTNQTVNAPSIPQTIFFLCTANSARSQMAEAWLRHLSQGRIAVRSAGTQPRPVHPLTRHVMAEVGLDIGYQASKSIEALHDIRPTMIITVCDIAREACAHWGHDIPQIHWSISDPLAAAEDEQLATFRAVRDALRLRVEGLLGSL</sequence>
<dbReference type="EMBL" id="RSAS01000698">
    <property type="protein sequence ID" value="RRR68714.1"/>
    <property type="molecule type" value="Genomic_DNA"/>
</dbReference>
<feature type="domain" description="HTH arsR-type" evidence="2">
    <location>
        <begin position="6"/>
        <end position="103"/>
    </location>
</feature>
<dbReference type="CDD" id="cd00090">
    <property type="entry name" value="HTH_ARSR"/>
    <property type="match status" value="1"/>
</dbReference>
<evidence type="ECO:0000313" key="3">
    <source>
        <dbReference type="EMBL" id="RRR68714.1"/>
    </source>
</evidence>
<dbReference type="InterPro" id="IPR011991">
    <property type="entry name" value="ArsR-like_HTH"/>
</dbReference>
<keyword evidence="1" id="KW-0059">Arsenical resistance</keyword>
<evidence type="ECO:0000256" key="1">
    <source>
        <dbReference type="ARBA" id="ARBA00022849"/>
    </source>
</evidence>
<dbReference type="SMART" id="SM00418">
    <property type="entry name" value="HTH_ARSR"/>
    <property type="match status" value="1"/>
</dbReference>
<name>A0A426TUA5_9CHLR</name>
<dbReference type="SUPFAM" id="SSF46785">
    <property type="entry name" value="Winged helix' DNA-binding domain"/>
    <property type="match status" value="1"/>
</dbReference>
<dbReference type="Gene3D" id="1.10.10.10">
    <property type="entry name" value="Winged helix-like DNA-binding domain superfamily/Winged helix DNA-binding domain"/>
    <property type="match status" value="1"/>
</dbReference>
<dbReference type="InterPro" id="IPR001845">
    <property type="entry name" value="HTH_ArsR_DNA-bd_dom"/>
</dbReference>
<reference evidence="3 4" key="1">
    <citation type="submission" date="2018-12" db="EMBL/GenBank/DDBJ databases">
        <title>Genome Sequence of Candidatus Viridilinea halotolerans isolated from saline sulfide-rich spring.</title>
        <authorList>
            <person name="Grouzdev D.S."/>
            <person name="Burganskaya E.I."/>
            <person name="Krutkina M.S."/>
            <person name="Sukhacheva M.V."/>
            <person name="Gorlenko V.M."/>
        </authorList>
    </citation>
    <scope>NUCLEOTIDE SEQUENCE [LARGE SCALE GENOMIC DNA]</scope>
    <source>
        <strain evidence="3">Chok-6</strain>
    </source>
</reference>
<dbReference type="SUPFAM" id="SSF52788">
    <property type="entry name" value="Phosphotyrosine protein phosphatases I"/>
    <property type="match status" value="1"/>
</dbReference>
<dbReference type="Pfam" id="PF01451">
    <property type="entry name" value="LMWPc"/>
    <property type="match status" value="1"/>
</dbReference>